<dbReference type="SMART" id="SM00597">
    <property type="entry name" value="ZnF_TTF"/>
    <property type="match status" value="1"/>
</dbReference>
<evidence type="ECO:0000259" key="1">
    <source>
        <dbReference type="SMART" id="SM00597"/>
    </source>
</evidence>
<comment type="caution">
    <text evidence="2">The sequence shown here is derived from an EMBL/GenBank/DDBJ whole genome shotgun (WGS) entry which is preliminary data.</text>
</comment>
<protein>
    <submittedName>
        <fullName evidence="2">Zinc finger MYM-type protein 1</fullName>
    </submittedName>
</protein>
<reference evidence="2" key="1">
    <citation type="journal article" date="2023" name="G3 (Bethesda)">
        <title>Whole genome assembly and annotation of the endangered Caribbean coral Acropora cervicornis.</title>
        <authorList>
            <person name="Selwyn J.D."/>
            <person name="Vollmer S.V."/>
        </authorList>
    </citation>
    <scope>NUCLEOTIDE SEQUENCE</scope>
    <source>
        <strain evidence="2">K2</strain>
    </source>
</reference>
<dbReference type="AlphaFoldDB" id="A0AAD9Q9D1"/>
<keyword evidence="3" id="KW-1185">Reference proteome</keyword>
<organism evidence="2 3">
    <name type="scientific">Acropora cervicornis</name>
    <name type="common">Staghorn coral</name>
    <dbReference type="NCBI Taxonomy" id="6130"/>
    <lineage>
        <taxon>Eukaryota</taxon>
        <taxon>Metazoa</taxon>
        <taxon>Cnidaria</taxon>
        <taxon>Anthozoa</taxon>
        <taxon>Hexacorallia</taxon>
        <taxon>Scleractinia</taxon>
        <taxon>Astrocoeniina</taxon>
        <taxon>Acroporidae</taxon>
        <taxon>Acropora</taxon>
    </lineage>
</organism>
<dbReference type="Proteomes" id="UP001249851">
    <property type="component" value="Unassembled WGS sequence"/>
</dbReference>
<dbReference type="PANTHER" id="PTHR45749">
    <property type="match status" value="1"/>
</dbReference>
<proteinExistence type="predicted"/>
<evidence type="ECO:0000313" key="3">
    <source>
        <dbReference type="Proteomes" id="UP001249851"/>
    </source>
</evidence>
<name>A0AAD9Q9D1_ACRCE</name>
<accession>A0AAD9Q9D1</accession>
<gene>
    <name evidence="2" type="ORF">P5673_020931</name>
</gene>
<reference evidence="2" key="2">
    <citation type="journal article" date="2023" name="Science">
        <title>Genomic signatures of disease resistance in endangered staghorn corals.</title>
        <authorList>
            <person name="Vollmer S.V."/>
            <person name="Selwyn J.D."/>
            <person name="Despard B.A."/>
            <person name="Roesel C.L."/>
        </authorList>
    </citation>
    <scope>NUCLEOTIDE SEQUENCE</scope>
    <source>
        <strain evidence="2">K2</strain>
    </source>
</reference>
<sequence>MKYCGKIREDCSSLEERLRSACKKINSKFEGKSRVSCWDLMQTELKLTVRKDEFVANKALKNQKPACKRSCQPIGNSALTDMQTTKSTAEQPRSPTVHIQQLEAEHSASPGQSLTDNLHITEPFQPTNFNFPKKTFGKQNRSFQSKWFNDFPWLHYNEQSDSVLCFICAQQNEKLNLRAARNKEWVFISQGFSNWKKALVRFKEHQVSECHKLAMEYQISIPNTCGNVIQMSNDAAKKTMVTNRFCLLKIIECLQYLARQAMPMQGDTDEESNFIQLLKLRGKDQPVLWTVRASCFQRIIDNYSALLQEWIVCLDQKLQADVRGRVIGCEAQMNTFDFFFGLNLGERLFSHTDNLSKTLQKTKMSAVSGQRVANVTKQVLEKMRNNECFKSFYDTVLVKSKQHPSVSEPALPRQRRAPSTFEIGTGAPSYPTTPQDHYRRVYFEAIDLMVNAIDLRFNQASCEKMESFLVKCLNCQDYSTELRYLETNYKDDVNVGTLNAQLEIFKLLMKEGEFTCLDDIQAKMKTFSEAEKSMISEIITICNLLLVNPATSAAGERSFSSARRLKTWLRSTMTQTRFSNLTILNTHKQRTDNLCPIDIANEFTALNDNRRKNFGTFKESDFKISG</sequence>
<dbReference type="EMBL" id="JARQWQ010000052">
    <property type="protein sequence ID" value="KAK2557068.1"/>
    <property type="molecule type" value="Genomic_DNA"/>
</dbReference>
<dbReference type="InterPro" id="IPR006580">
    <property type="entry name" value="Znf_TTF"/>
</dbReference>
<dbReference type="PANTHER" id="PTHR45749:SF21">
    <property type="entry name" value="DUF4371 DOMAIN-CONTAINING PROTEIN"/>
    <property type="match status" value="1"/>
</dbReference>
<feature type="domain" description="TTF-type" evidence="1">
    <location>
        <begin position="139"/>
        <end position="241"/>
    </location>
</feature>
<evidence type="ECO:0000313" key="2">
    <source>
        <dbReference type="EMBL" id="KAK2557068.1"/>
    </source>
</evidence>